<dbReference type="InterPro" id="IPR029044">
    <property type="entry name" value="Nucleotide-diphossugar_trans"/>
</dbReference>
<evidence type="ECO:0000256" key="1">
    <source>
        <dbReference type="ARBA" id="ARBA00004323"/>
    </source>
</evidence>
<evidence type="ECO:0000256" key="12">
    <source>
        <dbReference type="RuleBase" id="RU363127"/>
    </source>
</evidence>
<evidence type="ECO:0000256" key="4">
    <source>
        <dbReference type="ARBA" id="ARBA00022692"/>
    </source>
</evidence>
<dbReference type="PANTHER" id="PTHR10896">
    <property type="entry name" value="GALACTOSYLGALACTOSYLXYLOSYLPROTEIN 3-BETA-GLUCURONOSYLTRANSFERASE BETA-1,3-GLUCURONYLTRANSFERASE"/>
    <property type="match status" value="1"/>
</dbReference>
<evidence type="ECO:0000256" key="10">
    <source>
        <dbReference type="ARBA" id="ARBA00023316"/>
    </source>
</evidence>
<comment type="subcellular location">
    <subcellularLocation>
        <location evidence="1 12">Golgi apparatus membrane</location>
        <topology evidence="1 12">Single-pass type II membrane protein</topology>
    </subcellularLocation>
</comment>
<keyword evidence="8 12" id="KW-0472">Membrane</keyword>
<name>A0AAN7LJD3_TRANT</name>
<dbReference type="Proteomes" id="UP001346149">
    <property type="component" value="Unassembled WGS sequence"/>
</dbReference>
<keyword evidence="6 12" id="KW-1133">Transmembrane helix</keyword>
<keyword evidence="3 12" id="KW-0808">Transferase</keyword>
<keyword evidence="10 12" id="KW-0961">Cell wall biogenesis/degradation</keyword>
<dbReference type="GO" id="GO:0015018">
    <property type="term" value="F:galactosylgalactosylxylosylprotein 3-beta-glucuronosyltransferase activity"/>
    <property type="evidence" value="ECO:0007669"/>
    <property type="project" value="InterPro"/>
</dbReference>
<keyword evidence="9" id="KW-0325">Glycoprotein</keyword>
<keyword evidence="5 12" id="KW-0735">Signal-anchor</keyword>
<sequence length="423" mass="47957">MASIRRTLSPIPRAGIALNGEAYNVSSPLSRSSCSASSYSSSGALPSSPFGPVDKRLKQKVQNSWRRAVFQFSIFFMFGMFIGCTPFASFSLSTNITSNKPQSFTFDTNRTLLLESQHAQSHLILDQLSKEQTGLKDLHGDADTDPIMDNNRLVMENMFVEVKSPLIIVTATQTGPFQAFYLNRLASTLKLVPPPLLWVVVEMNAQSHDAADILRKTGVMYRHVVCNKNLTGLNGRRVHQRNAALSHIEVHRLDGIVYFADEENVYSIDLFEDMRKIRRFGTWVVGKVSERRNGAVLEGPVCNGTEVIGWHLDRSKRWAHARRFQMEMSGFAFNSTILWDPKRWHRPTLEPIRQLDTVKERFQVTAFVEQLVEDESQMEGLPPSCLRVMVWEVHRETTFGALYAQNLSATNNLLNINSLRLHL</sequence>
<evidence type="ECO:0000256" key="9">
    <source>
        <dbReference type="ARBA" id="ARBA00023180"/>
    </source>
</evidence>
<evidence type="ECO:0000256" key="5">
    <source>
        <dbReference type="ARBA" id="ARBA00022968"/>
    </source>
</evidence>
<dbReference type="CDD" id="cd00218">
    <property type="entry name" value="GlcAT-I"/>
    <property type="match status" value="1"/>
</dbReference>
<dbReference type="Gene3D" id="3.90.550.10">
    <property type="entry name" value="Spore Coat Polysaccharide Biosynthesis Protein SpsA, Chain A"/>
    <property type="match status" value="1"/>
</dbReference>
<evidence type="ECO:0000256" key="11">
    <source>
        <dbReference type="PIRSR" id="PIRSR605027-4"/>
    </source>
</evidence>
<organism evidence="13 14">
    <name type="scientific">Trapa natans</name>
    <name type="common">Water chestnut</name>
    <dbReference type="NCBI Taxonomy" id="22666"/>
    <lineage>
        <taxon>Eukaryota</taxon>
        <taxon>Viridiplantae</taxon>
        <taxon>Streptophyta</taxon>
        <taxon>Embryophyta</taxon>
        <taxon>Tracheophyta</taxon>
        <taxon>Spermatophyta</taxon>
        <taxon>Magnoliopsida</taxon>
        <taxon>eudicotyledons</taxon>
        <taxon>Gunneridae</taxon>
        <taxon>Pentapetalae</taxon>
        <taxon>rosids</taxon>
        <taxon>malvids</taxon>
        <taxon>Myrtales</taxon>
        <taxon>Lythraceae</taxon>
        <taxon>Trapa</taxon>
    </lineage>
</organism>
<dbReference type="GO" id="GO:0071555">
    <property type="term" value="P:cell wall organization"/>
    <property type="evidence" value="ECO:0007669"/>
    <property type="project" value="UniProtKB-KW"/>
</dbReference>
<comment type="similarity">
    <text evidence="2 12">Belongs to the glycosyltransferase 43 family.</text>
</comment>
<reference evidence="13 14" key="1">
    <citation type="journal article" date="2023" name="Hortic Res">
        <title>Pangenome of water caltrop reveals structural variations and asymmetric subgenome divergence after allopolyploidization.</title>
        <authorList>
            <person name="Zhang X."/>
            <person name="Chen Y."/>
            <person name="Wang L."/>
            <person name="Yuan Y."/>
            <person name="Fang M."/>
            <person name="Shi L."/>
            <person name="Lu R."/>
            <person name="Comes H.P."/>
            <person name="Ma Y."/>
            <person name="Chen Y."/>
            <person name="Huang G."/>
            <person name="Zhou Y."/>
            <person name="Zheng Z."/>
            <person name="Qiu Y."/>
        </authorList>
    </citation>
    <scope>NUCLEOTIDE SEQUENCE [LARGE SCALE GENOMIC DNA]</scope>
    <source>
        <tissue evidence="13">Mature leaves and different stages of flower and fruit</tissue>
    </source>
</reference>
<dbReference type="Pfam" id="PF03360">
    <property type="entry name" value="Glyco_transf_43"/>
    <property type="match status" value="1"/>
</dbReference>
<keyword evidence="14" id="KW-1185">Reference proteome</keyword>
<dbReference type="GO" id="GO:0009834">
    <property type="term" value="P:plant-type secondary cell wall biogenesis"/>
    <property type="evidence" value="ECO:0007669"/>
    <property type="project" value="TreeGrafter"/>
</dbReference>
<proteinExistence type="inferred from homology"/>
<comment type="function">
    <text evidence="12">Involved in the synthesis of glucuronoxylan hemicellulose in secondary cell walls.</text>
</comment>
<dbReference type="EMBL" id="JAXQNO010000012">
    <property type="protein sequence ID" value="KAK4787151.1"/>
    <property type="molecule type" value="Genomic_DNA"/>
</dbReference>
<comment type="caution">
    <text evidence="13">The sequence shown here is derived from an EMBL/GenBank/DDBJ whole genome shotgun (WGS) entry which is preliminary data.</text>
</comment>
<feature type="site" description="Interaction with galactose moiety of substrate glycoprotein" evidence="11">
    <location>
        <position position="298"/>
    </location>
</feature>
<dbReference type="PANTHER" id="PTHR10896:SF20">
    <property type="entry name" value="BETA-1,4-XYLOSYLTRANSFERASE IRX9L-RELATED"/>
    <property type="match status" value="1"/>
</dbReference>
<accession>A0AAN7LJD3</accession>
<evidence type="ECO:0000256" key="3">
    <source>
        <dbReference type="ARBA" id="ARBA00022679"/>
    </source>
</evidence>
<keyword evidence="4 12" id="KW-0812">Transmembrane</keyword>
<evidence type="ECO:0000256" key="6">
    <source>
        <dbReference type="ARBA" id="ARBA00022989"/>
    </source>
</evidence>
<dbReference type="GO" id="GO:0010417">
    <property type="term" value="P:glucuronoxylan biosynthetic process"/>
    <property type="evidence" value="ECO:0007669"/>
    <property type="project" value="TreeGrafter"/>
</dbReference>
<dbReference type="InterPro" id="IPR005027">
    <property type="entry name" value="Glyco_trans_43"/>
</dbReference>
<dbReference type="SUPFAM" id="SSF53448">
    <property type="entry name" value="Nucleotide-diphospho-sugar transferases"/>
    <property type="match status" value="1"/>
</dbReference>
<keyword evidence="7 12" id="KW-0333">Golgi apparatus</keyword>
<evidence type="ECO:0000313" key="13">
    <source>
        <dbReference type="EMBL" id="KAK4787151.1"/>
    </source>
</evidence>
<dbReference type="GO" id="GO:0042285">
    <property type="term" value="F:xylosyltransferase activity"/>
    <property type="evidence" value="ECO:0007669"/>
    <property type="project" value="TreeGrafter"/>
</dbReference>
<dbReference type="AlphaFoldDB" id="A0AAN7LJD3"/>
<feature type="transmembrane region" description="Helical" evidence="12">
    <location>
        <begin position="68"/>
        <end position="92"/>
    </location>
</feature>
<protein>
    <recommendedName>
        <fullName evidence="12">Glycosyltransferases</fullName>
        <ecNumber evidence="12">2.4.-.-</ecNumber>
    </recommendedName>
</protein>
<evidence type="ECO:0000313" key="14">
    <source>
        <dbReference type="Proteomes" id="UP001346149"/>
    </source>
</evidence>
<dbReference type="GO" id="GO:0000139">
    <property type="term" value="C:Golgi membrane"/>
    <property type="evidence" value="ECO:0007669"/>
    <property type="project" value="UniProtKB-SubCell"/>
</dbReference>
<gene>
    <name evidence="13" type="ORF">SAY86_010984</name>
</gene>
<evidence type="ECO:0000256" key="2">
    <source>
        <dbReference type="ARBA" id="ARBA00007706"/>
    </source>
</evidence>
<dbReference type="EC" id="2.4.-.-" evidence="12"/>
<evidence type="ECO:0000256" key="7">
    <source>
        <dbReference type="ARBA" id="ARBA00023034"/>
    </source>
</evidence>
<evidence type="ECO:0000256" key="8">
    <source>
        <dbReference type="ARBA" id="ARBA00023136"/>
    </source>
</evidence>